<accession>A0ABV7VSC6</accession>
<dbReference type="Pfam" id="PF01266">
    <property type="entry name" value="DAO"/>
    <property type="match status" value="1"/>
</dbReference>
<dbReference type="RefSeq" id="WP_376866302.1">
    <property type="nucleotide sequence ID" value="NZ_JBHRYB010000007.1"/>
</dbReference>
<keyword evidence="3" id="KW-0274">FAD</keyword>
<dbReference type="EMBL" id="JBHRYB010000007">
    <property type="protein sequence ID" value="MFC3680364.1"/>
    <property type="molecule type" value="Genomic_DNA"/>
</dbReference>
<dbReference type="Gene3D" id="3.50.50.60">
    <property type="entry name" value="FAD/NAD(P)-binding domain"/>
    <property type="match status" value="1"/>
</dbReference>
<dbReference type="PANTHER" id="PTHR43104">
    <property type="entry name" value="L-2-HYDROXYGLUTARATE DEHYDROGENASE, MITOCHONDRIAL"/>
    <property type="match status" value="1"/>
</dbReference>
<reference evidence="8" key="1">
    <citation type="journal article" date="2019" name="Int. J. Syst. Evol. Microbiol.">
        <title>The Global Catalogue of Microorganisms (GCM) 10K type strain sequencing project: providing services to taxonomists for standard genome sequencing and annotation.</title>
        <authorList>
            <consortium name="The Broad Institute Genomics Platform"/>
            <consortium name="The Broad Institute Genome Sequencing Center for Infectious Disease"/>
            <person name="Wu L."/>
            <person name="Ma J."/>
        </authorList>
    </citation>
    <scope>NUCLEOTIDE SEQUENCE [LARGE SCALE GENOMIC DNA]</scope>
    <source>
        <strain evidence="8">KCTC 42424</strain>
    </source>
</reference>
<comment type="similarity">
    <text evidence="5">Belongs to the L2HGDH family.</text>
</comment>
<dbReference type="Proteomes" id="UP001595722">
    <property type="component" value="Unassembled WGS sequence"/>
</dbReference>
<dbReference type="InterPro" id="IPR006076">
    <property type="entry name" value="FAD-dep_OxRdtase"/>
</dbReference>
<evidence type="ECO:0000256" key="3">
    <source>
        <dbReference type="ARBA" id="ARBA00022827"/>
    </source>
</evidence>
<dbReference type="SUPFAM" id="SSF51905">
    <property type="entry name" value="FAD/NAD(P)-binding domain"/>
    <property type="match status" value="1"/>
</dbReference>
<name>A0ABV7VSC6_9GAMM</name>
<sequence>MSSDFDFCIIGGGVVGLAIARQLSSLGSVLLTEQHDLLGSETSSRNSEVIHAGLYYAPGSLKESLCLRGKHLLYDFCQRYQIPHRPIGKLIVAQQPNDPALDQLQHKAQQLGIPLQRWNQQQLQQQEPAVRASEALYSPTTGIIDSHSYMQALTHQAEQQGALVMRQTRFLAAQQTNHDPAWQIALHTSDGPFTTSARWLINCAGLQAQQVAAASGLAATHIPDLYPCRGHYFSYSGRSPFRHLIYPLPEKNLTGLGIHATLDLGGQVKFGPDTEYLASDDLSYQVRPQLRDKFASAIRRYFPALDEQQLQPDYAGIRPKLHNASQSATDFCLRLDQAQKSLHLFGIESPGLTASLALAEWAERSVSRE</sequence>
<gene>
    <name evidence="7" type="ORF">ACFOMG_09675</name>
</gene>
<evidence type="ECO:0000256" key="5">
    <source>
        <dbReference type="ARBA" id="ARBA00037941"/>
    </source>
</evidence>
<feature type="domain" description="FAD dependent oxidoreductase" evidence="6">
    <location>
        <begin position="6"/>
        <end position="362"/>
    </location>
</feature>
<organism evidence="7 8">
    <name type="scientific">Bacterioplanoides pacificum</name>
    <dbReference type="NCBI Taxonomy" id="1171596"/>
    <lineage>
        <taxon>Bacteria</taxon>
        <taxon>Pseudomonadati</taxon>
        <taxon>Pseudomonadota</taxon>
        <taxon>Gammaproteobacteria</taxon>
        <taxon>Oceanospirillales</taxon>
        <taxon>Oceanospirillaceae</taxon>
        <taxon>Bacterioplanoides</taxon>
    </lineage>
</organism>
<dbReference type="PANTHER" id="PTHR43104:SF4">
    <property type="entry name" value="L-2-HYDROXYGLUTARATE DEHYDROGENASE, MITOCHONDRIAL"/>
    <property type="match status" value="1"/>
</dbReference>
<evidence type="ECO:0000256" key="1">
    <source>
        <dbReference type="ARBA" id="ARBA00001974"/>
    </source>
</evidence>
<dbReference type="Gene3D" id="3.30.9.10">
    <property type="entry name" value="D-Amino Acid Oxidase, subunit A, domain 2"/>
    <property type="match status" value="1"/>
</dbReference>
<evidence type="ECO:0000313" key="8">
    <source>
        <dbReference type="Proteomes" id="UP001595722"/>
    </source>
</evidence>
<comment type="cofactor">
    <cofactor evidence="1">
        <name>FAD</name>
        <dbReference type="ChEBI" id="CHEBI:57692"/>
    </cofactor>
</comment>
<evidence type="ECO:0000256" key="4">
    <source>
        <dbReference type="ARBA" id="ARBA00023002"/>
    </source>
</evidence>
<dbReference type="InterPro" id="IPR036188">
    <property type="entry name" value="FAD/NAD-bd_sf"/>
</dbReference>
<evidence type="ECO:0000313" key="7">
    <source>
        <dbReference type="EMBL" id="MFC3680364.1"/>
    </source>
</evidence>
<keyword evidence="8" id="KW-1185">Reference proteome</keyword>
<proteinExistence type="inferred from homology"/>
<protein>
    <submittedName>
        <fullName evidence="7">NAD(P)/FAD-dependent oxidoreductase</fullName>
    </submittedName>
</protein>
<keyword evidence="4" id="KW-0560">Oxidoreductase</keyword>
<comment type="caution">
    <text evidence="7">The sequence shown here is derived from an EMBL/GenBank/DDBJ whole genome shotgun (WGS) entry which is preliminary data.</text>
</comment>
<keyword evidence="2" id="KW-0285">Flavoprotein</keyword>
<evidence type="ECO:0000256" key="2">
    <source>
        <dbReference type="ARBA" id="ARBA00022630"/>
    </source>
</evidence>
<evidence type="ECO:0000259" key="6">
    <source>
        <dbReference type="Pfam" id="PF01266"/>
    </source>
</evidence>